<comment type="similarity">
    <text evidence="1">Belongs to the eukaryotic ribosomal protein P1/P2 family.</text>
</comment>
<dbReference type="GO" id="GO:0043021">
    <property type="term" value="F:ribonucleoprotein complex binding"/>
    <property type="evidence" value="ECO:0007669"/>
    <property type="project" value="TreeGrafter"/>
</dbReference>
<dbReference type="InterPro" id="IPR038716">
    <property type="entry name" value="P1/P2_N_sf"/>
</dbReference>
<dbReference type="AlphaFoldDB" id="A0AA86VNK3"/>
<organism evidence="5">
    <name type="scientific">Hexamita inflata</name>
    <dbReference type="NCBI Taxonomy" id="28002"/>
    <lineage>
        <taxon>Eukaryota</taxon>
        <taxon>Metamonada</taxon>
        <taxon>Diplomonadida</taxon>
        <taxon>Hexamitidae</taxon>
        <taxon>Hexamitinae</taxon>
        <taxon>Hexamita</taxon>
    </lineage>
</organism>
<keyword evidence="10" id="KW-1185">Reference proteome</keyword>
<evidence type="ECO:0000313" key="5">
    <source>
        <dbReference type="EMBL" id="CAI9971473.1"/>
    </source>
</evidence>
<evidence type="ECO:0000313" key="6">
    <source>
        <dbReference type="EMBL" id="CAI9972403.1"/>
    </source>
</evidence>
<dbReference type="Gene3D" id="1.10.10.1410">
    <property type="match status" value="1"/>
</dbReference>
<dbReference type="EMBL" id="CAXDID020000034">
    <property type="protein sequence ID" value="CAL5996215.1"/>
    <property type="molecule type" value="Genomic_DNA"/>
</dbReference>
<keyword evidence="2 5" id="KW-0689">Ribosomal protein</keyword>
<evidence type="ECO:0000313" key="4">
    <source>
        <dbReference type="EMBL" id="CAI9951644.1"/>
    </source>
</evidence>
<dbReference type="EMBL" id="CATOUU010001108">
    <property type="protein sequence ID" value="CAI9972403.1"/>
    <property type="molecule type" value="Genomic_DNA"/>
</dbReference>
<dbReference type="GO" id="GO:0022625">
    <property type="term" value="C:cytosolic large ribosomal subunit"/>
    <property type="evidence" value="ECO:0007669"/>
    <property type="project" value="TreeGrafter"/>
</dbReference>
<dbReference type="GO" id="GO:0002181">
    <property type="term" value="P:cytoplasmic translation"/>
    <property type="evidence" value="ECO:0007669"/>
    <property type="project" value="TreeGrafter"/>
</dbReference>
<gene>
    <name evidence="7" type="ORF">HINF_LOCUS14661</name>
    <name evidence="8" type="ORF">HINF_LOCUS20471</name>
    <name evidence="4" type="ORF">HINF_LOCUS39289</name>
    <name evidence="5" type="ORF">HINF_LOCUS59118</name>
    <name evidence="6" type="ORF">HINF_LOCUS60048</name>
    <name evidence="9" type="ORF">HINF_LOCUS61909</name>
</gene>
<reference evidence="7 10" key="2">
    <citation type="submission" date="2024-07" db="EMBL/GenBank/DDBJ databases">
        <authorList>
            <person name="Akdeniz Z."/>
        </authorList>
    </citation>
    <scope>NUCLEOTIDE SEQUENCE [LARGE SCALE GENOMIC DNA]</scope>
</reference>
<accession>A0AA86VNK3</accession>
<dbReference type="Proteomes" id="UP001642409">
    <property type="component" value="Unassembled WGS sequence"/>
</dbReference>
<keyword evidence="3" id="KW-0687">Ribonucleoprotein</keyword>
<dbReference type="EMBL" id="CATOUU010000825">
    <property type="protein sequence ID" value="CAI9951644.1"/>
    <property type="molecule type" value="Genomic_DNA"/>
</dbReference>
<evidence type="ECO:0000256" key="2">
    <source>
        <dbReference type="ARBA" id="ARBA00022980"/>
    </source>
</evidence>
<proteinExistence type="inferred from homology"/>
<evidence type="ECO:0000313" key="9">
    <source>
        <dbReference type="EMBL" id="CAL6083819.1"/>
    </source>
</evidence>
<evidence type="ECO:0000256" key="1">
    <source>
        <dbReference type="ARBA" id="ARBA00005436"/>
    </source>
</evidence>
<evidence type="ECO:0000313" key="10">
    <source>
        <dbReference type="Proteomes" id="UP001642409"/>
    </source>
</evidence>
<dbReference type="EMBL" id="CAXDID020000374">
    <property type="protein sequence ID" value="CAL6083819.1"/>
    <property type="molecule type" value="Genomic_DNA"/>
</dbReference>
<evidence type="ECO:0000256" key="3">
    <source>
        <dbReference type="ARBA" id="ARBA00023274"/>
    </source>
</evidence>
<comment type="caution">
    <text evidence="5">The sequence shown here is derived from an EMBL/GenBank/DDBJ whole genome shotgun (WGS) entry which is preliminary data.</text>
</comment>
<sequence length="107" mass="11085">MNSELACVLSAIILADTKQEITADAILKIAKAANVEVKPQWPILFAQFLGGKDMIELLTSIGSGSAAPAAAAGAVAVVEEKKEKTEEEQIVAGFAFGDSSSSEEESS</sequence>
<dbReference type="PANTHER" id="PTHR45696">
    <property type="entry name" value="60S ACIDIC RIBOSOMAL PROTEIN P1"/>
    <property type="match status" value="1"/>
</dbReference>
<dbReference type="EMBL" id="CATOUU010001090">
    <property type="protein sequence ID" value="CAI9971473.1"/>
    <property type="molecule type" value="Genomic_DNA"/>
</dbReference>
<dbReference type="PANTHER" id="PTHR45696:SF10">
    <property type="entry name" value="LARGE RIBOSOMAL SUBUNIT PROTEIN P1"/>
    <property type="match status" value="1"/>
</dbReference>
<evidence type="ECO:0000313" key="8">
    <source>
        <dbReference type="EMBL" id="CAL6007096.1"/>
    </source>
</evidence>
<dbReference type="FunFam" id="1.10.10.1410:FF:000002">
    <property type="entry name" value="60S acidic ribosomal protein P2"/>
    <property type="match status" value="1"/>
</dbReference>
<dbReference type="GO" id="GO:0030295">
    <property type="term" value="F:protein kinase activator activity"/>
    <property type="evidence" value="ECO:0007669"/>
    <property type="project" value="TreeGrafter"/>
</dbReference>
<protein>
    <submittedName>
        <fullName evidence="5">Ribosomal protein P1B</fullName>
    </submittedName>
    <submittedName>
        <fullName evidence="7">Ribosomal_protein P1B</fullName>
    </submittedName>
</protein>
<dbReference type="Pfam" id="PF00428">
    <property type="entry name" value="Ribosomal_60s"/>
    <property type="match status" value="1"/>
</dbReference>
<dbReference type="EMBL" id="CAXDID020000055">
    <property type="protein sequence ID" value="CAL6007096.1"/>
    <property type="molecule type" value="Genomic_DNA"/>
</dbReference>
<name>A0AA86VNK3_9EUKA</name>
<reference evidence="5" key="1">
    <citation type="submission" date="2023-06" db="EMBL/GenBank/DDBJ databases">
        <authorList>
            <person name="Kurt Z."/>
        </authorList>
    </citation>
    <scope>NUCLEOTIDE SEQUENCE</scope>
</reference>
<dbReference type="GO" id="GO:0003735">
    <property type="term" value="F:structural constituent of ribosome"/>
    <property type="evidence" value="ECO:0007669"/>
    <property type="project" value="TreeGrafter"/>
</dbReference>
<evidence type="ECO:0000313" key="7">
    <source>
        <dbReference type="EMBL" id="CAL5996215.1"/>
    </source>
</evidence>
<dbReference type="CDD" id="cd05831">
    <property type="entry name" value="Ribosomal_P1"/>
    <property type="match status" value="1"/>
</dbReference>